<evidence type="ECO:0000256" key="3">
    <source>
        <dbReference type="ARBA" id="ARBA00022617"/>
    </source>
</evidence>
<dbReference type="InterPro" id="IPR036396">
    <property type="entry name" value="Cyt_P450_sf"/>
</dbReference>
<evidence type="ECO:0000256" key="5">
    <source>
        <dbReference type="ARBA" id="ARBA00023002"/>
    </source>
</evidence>
<dbReference type="Gene3D" id="1.10.630.10">
    <property type="entry name" value="Cytochrome P450"/>
    <property type="match status" value="1"/>
</dbReference>
<sequence length="340" mass="38281">MPMPPWSWAVGHIGLLYAYTRSLPAFANVNLVFPEIAASFADTEMFLIDLWPVAETMLIVFNPEAAMQVAQKMNLPKATFNHVITAPITGGPSMLSMNGSQWKTWRSLFNPGFSSAMMVEQTPQIVDSVSVFCKKLVKMTEKGVFSLDNLTTRLTFDIIMKVTLNADADHQSADHPLPYALDMITKWHSVWDVRLILNPLRPLIHAYYGNVIKTYIRKQIQDRFQEVKKEYSNPASLAISRAKSVMTLAIEGYLASQTKPTAQTLDEDFAKMASHQIRLFLFAGNDTTSSTIYIEIPEFGRSRKPFCQNAGLWVQNMRFTRLRGHIAPSNWGLGTALVKV</sequence>
<keyword evidence="10" id="KW-1185">Reference proteome</keyword>
<dbReference type="InterPro" id="IPR050121">
    <property type="entry name" value="Cytochrome_P450_monoxygenase"/>
</dbReference>
<evidence type="ECO:0000256" key="1">
    <source>
        <dbReference type="ARBA" id="ARBA00001971"/>
    </source>
</evidence>
<evidence type="ECO:0000256" key="4">
    <source>
        <dbReference type="ARBA" id="ARBA00022723"/>
    </source>
</evidence>
<accession>A0ABR3RP42</accession>
<keyword evidence="5" id="KW-0560">Oxidoreductase</keyword>
<keyword evidence="8" id="KW-0732">Signal</keyword>
<dbReference type="Proteomes" id="UP001521785">
    <property type="component" value="Unassembled WGS sequence"/>
</dbReference>
<organism evidence="9 10">
    <name type="scientific">Paraconiothyrium brasiliense</name>
    <dbReference type="NCBI Taxonomy" id="300254"/>
    <lineage>
        <taxon>Eukaryota</taxon>
        <taxon>Fungi</taxon>
        <taxon>Dikarya</taxon>
        <taxon>Ascomycota</taxon>
        <taxon>Pezizomycotina</taxon>
        <taxon>Dothideomycetes</taxon>
        <taxon>Pleosporomycetidae</taxon>
        <taxon>Pleosporales</taxon>
        <taxon>Massarineae</taxon>
        <taxon>Didymosphaeriaceae</taxon>
        <taxon>Paraconiothyrium</taxon>
    </lineage>
</organism>
<name>A0ABR3RP42_9PLEO</name>
<dbReference type="SUPFAM" id="SSF48264">
    <property type="entry name" value="Cytochrome P450"/>
    <property type="match status" value="1"/>
</dbReference>
<evidence type="ECO:0000256" key="8">
    <source>
        <dbReference type="SAM" id="SignalP"/>
    </source>
</evidence>
<evidence type="ECO:0000313" key="9">
    <source>
        <dbReference type="EMBL" id="KAL1606205.1"/>
    </source>
</evidence>
<comment type="pathway">
    <text evidence="2">Secondary metabolite biosynthesis.</text>
</comment>
<reference evidence="9 10" key="1">
    <citation type="submission" date="2024-02" db="EMBL/GenBank/DDBJ databases">
        <title>De novo assembly and annotation of 12 fungi associated with fruit tree decline syndrome in Ontario, Canada.</title>
        <authorList>
            <person name="Sulman M."/>
            <person name="Ellouze W."/>
            <person name="Ilyukhin E."/>
        </authorList>
    </citation>
    <scope>NUCLEOTIDE SEQUENCE [LARGE SCALE GENOMIC DNA]</scope>
    <source>
        <strain evidence="9 10">M42-189</strain>
    </source>
</reference>
<proteinExistence type="predicted"/>
<feature type="chain" id="PRO_5046579077" description="Cytochrome P450" evidence="8">
    <location>
        <begin position="19"/>
        <end position="340"/>
    </location>
</feature>
<feature type="signal peptide" evidence="8">
    <location>
        <begin position="1"/>
        <end position="18"/>
    </location>
</feature>
<gene>
    <name evidence="9" type="ORF">SLS60_003606</name>
</gene>
<keyword evidence="4" id="KW-0479">Metal-binding</keyword>
<keyword evidence="6" id="KW-0408">Iron</keyword>
<keyword evidence="7" id="KW-0503">Monooxygenase</keyword>
<dbReference type="EMBL" id="JAKJXO020000004">
    <property type="protein sequence ID" value="KAL1606205.1"/>
    <property type="molecule type" value="Genomic_DNA"/>
</dbReference>
<evidence type="ECO:0000256" key="2">
    <source>
        <dbReference type="ARBA" id="ARBA00005179"/>
    </source>
</evidence>
<dbReference type="Pfam" id="PF00067">
    <property type="entry name" value="p450"/>
    <property type="match status" value="1"/>
</dbReference>
<dbReference type="PANTHER" id="PTHR24305">
    <property type="entry name" value="CYTOCHROME P450"/>
    <property type="match status" value="1"/>
</dbReference>
<evidence type="ECO:0000256" key="7">
    <source>
        <dbReference type="ARBA" id="ARBA00023033"/>
    </source>
</evidence>
<dbReference type="PANTHER" id="PTHR24305:SF107">
    <property type="entry name" value="P450, PUTATIVE (EUROFUNG)-RELATED"/>
    <property type="match status" value="1"/>
</dbReference>
<comment type="caution">
    <text evidence="9">The sequence shown here is derived from an EMBL/GenBank/DDBJ whole genome shotgun (WGS) entry which is preliminary data.</text>
</comment>
<comment type="cofactor">
    <cofactor evidence="1">
        <name>heme</name>
        <dbReference type="ChEBI" id="CHEBI:30413"/>
    </cofactor>
</comment>
<evidence type="ECO:0000313" key="10">
    <source>
        <dbReference type="Proteomes" id="UP001521785"/>
    </source>
</evidence>
<protein>
    <recommendedName>
        <fullName evidence="11">Cytochrome P450</fullName>
    </recommendedName>
</protein>
<evidence type="ECO:0000256" key="6">
    <source>
        <dbReference type="ARBA" id="ARBA00023004"/>
    </source>
</evidence>
<dbReference type="InterPro" id="IPR001128">
    <property type="entry name" value="Cyt_P450"/>
</dbReference>
<evidence type="ECO:0008006" key="11">
    <source>
        <dbReference type="Google" id="ProtNLM"/>
    </source>
</evidence>
<keyword evidence="3" id="KW-0349">Heme</keyword>